<feature type="region of interest" description="Disordered" evidence="2">
    <location>
        <begin position="293"/>
        <end position="312"/>
    </location>
</feature>
<dbReference type="SUPFAM" id="SSF56815">
    <property type="entry name" value="Sec1/munc18-like (SM) proteins"/>
    <property type="match status" value="1"/>
</dbReference>
<evidence type="ECO:0000313" key="4">
    <source>
        <dbReference type="Proteomes" id="UP001151518"/>
    </source>
</evidence>
<dbReference type="PANTHER" id="PTHR11679">
    <property type="entry name" value="VESICLE PROTEIN SORTING-ASSOCIATED"/>
    <property type="match status" value="1"/>
</dbReference>
<dbReference type="GO" id="GO:0016192">
    <property type="term" value="P:vesicle-mediated transport"/>
    <property type="evidence" value="ECO:0007669"/>
    <property type="project" value="InterPro"/>
</dbReference>
<dbReference type="OrthoDB" id="10262287at2759"/>
<proteinExistence type="inferred from homology"/>
<name>A0A9W8KX12_9FUNG</name>
<dbReference type="EMBL" id="JANBTW010000048">
    <property type="protein sequence ID" value="KAJ2675452.1"/>
    <property type="molecule type" value="Genomic_DNA"/>
</dbReference>
<dbReference type="Pfam" id="PF00995">
    <property type="entry name" value="Sec1"/>
    <property type="match status" value="1"/>
</dbReference>
<dbReference type="Gene3D" id="3.40.50.1910">
    <property type="match status" value="1"/>
</dbReference>
<dbReference type="Gene3D" id="1.25.40.850">
    <property type="match status" value="1"/>
</dbReference>
<evidence type="ECO:0000256" key="2">
    <source>
        <dbReference type="SAM" id="MobiDB-lite"/>
    </source>
</evidence>
<protein>
    <submittedName>
        <fullName evidence="3">Vacuolar protein-sorting-associated protein 33</fullName>
    </submittedName>
</protein>
<dbReference type="InterPro" id="IPR043154">
    <property type="entry name" value="Sec-1-like_dom1"/>
</dbReference>
<sequence length="736" mass="80066">MQTTGKPSPESTSEPNILQLKEILRDELIRILDSIRGSKALVLDKEISGALSMIVDFGLLKEHGVEKVFLLESGPLDTGAIKGVLYFTLPHVRKMKLIAEQVRAGLQGNISGNSSTGGIPKEYSLQLVPRRTLLCERVLEEEGVLGDISIGEYHMDFIPLEDDVLSLELPATFKELYLDGDFSAVQYTARALMRLQGLFGFFPRIVGKGDFAQILADSLTRMRLELMSTGLNGGVSNNALAMSSVFDSVVIIDRAVDLATPLLTQLTYEGLISEVFGINDGSIALGGNANTSTAQNSGDSGGSTDAQAAGKRKRVTLNSTDTIYHEIRNLNFSSVGSLLSKLSRRLQDSYESRHKAKTVQEIRSFVGKLGGLQSEHQSLKVHVSLAETILKRTQSDDFSTILEIEQTLVGGGDLSREQLAYFDKLFALADPHAPVPGVDGELKGQIPPVTMPNSIHKVLRLLCLYSLWRGSHFKQKMYESWYEEVIAGFGYHHIITLANLSKVGLLLPPSSAKSAAASSSSAQRLTSGASTSETLTTGLLNSVVPSTKPRNPVHTNPLGFLRKTLNLVVSDVRENDPDDIAFVYSGYAPISIRLLQCLVRDPAVYASGSSSRYSALLRPLGDNRARPAQRDGQNMGGMKGGWGGWDDVLSELPGETVDIIQSPNDHSTDTTIADEMVRRLGEKTPATLVVFLGGCTFTEIAALRLLSQQHNHRYIVATTQIINGNTFLDPLIQRSI</sequence>
<dbReference type="InterPro" id="IPR001619">
    <property type="entry name" value="Sec1-like"/>
</dbReference>
<evidence type="ECO:0000256" key="1">
    <source>
        <dbReference type="ARBA" id="ARBA00009884"/>
    </source>
</evidence>
<dbReference type="InterPro" id="IPR036045">
    <property type="entry name" value="Sec1-like_sf"/>
</dbReference>
<gene>
    <name evidence="3" type="primary">VPS33</name>
    <name evidence="3" type="ORF">GGI25_003959</name>
</gene>
<dbReference type="InterPro" id="IPR043155">
    <property type="entry name" value="VPS33_dom3b"/>
</dbReference>
<dbReference type="Proteomes" id="UP001151518">
    <property type="component" value="Unassembled WGS sequence"/>
</dbReference>
<comment type="similarity">
    <text evidence="1">Belongs to the STXBP/unc-18/SEC1 family.</text>
</comment>
<dbReference type="InterPro" id="IPR043127">
    <property type="entry name" value="Sec-1-like_dom3a"/>
</dbReference>
<evidence type="ECO:0000313" key="3">
    <source>
        <dbReference type="EMBL" id="KAJ2675452.1"/>
    </source>
</evidence>
<feature type="compositionally biased region" description="Polar residues" evidence="2">
    <location>
        <begin position="293"/>
        <end position="306"/>
    </location>
</feature>
<accession>A0A9W8KX12</accession>
<dbReference type="AlphaFoldDB" id="A0A9W8KX12"/>
<dbReference type="Gene3D" id="3.40.50.2060">
    <property type="match status" value="1"/>
</dbReference>
<organism evidence="3 4">
    <name type="scientific">Coemansia spiralis</name>
    <dbReference type="NCBI Taxonomy" id="417178"/>
    <lineage>
        <taxon>Eukaryota</taxon>
        <taxon>Fungi</taxon>
        <taxon>Fungi incertae sedis</taxon>
        <taxon>Zoopagomycota</taxon>
        <taxon>Kickxellomycotina</taxon>
        <taxon>Kickxellomycetes</taxon>
        <taxon>Kickxellales</taxon>
        <taxon>Kickxellaceae</taxon>
        <taxon>Coemansia</taxon>
    </lineage>
</organism>
<comment type="caution">
    <text evidence="3">The sequence shown here is derived from an EMBL/GenBank/DDBJ whole genome shotgun (WGS) entry which is preliminary data.</text>
</comment>
<reference evidence="3" key="1">
    <citation type="submission" date="2022-07" db="EMBL/GenBank/DDBJ databases">
        <title>Phylogenomic reconstructions and comparative analyses of Kickxellomycotina fungi.</title>
        <authorList>
            <person name="Reynolds N.K."/>
            <person name="Stajich J.E."/>
            <person name="Barry K."/>
            <person name="Grigoriev I.V."/>
            <person name="Crous P."/>
            <person name="Smith M.E."/>
        </authorList>
    </citation>
    <scope>NUCLEOTIDE SEQUENCE</scope>
    <source>
        <strain evidence="3">NRRL 3115</strain>
    </source>
</reference>
<dbReference type="InterPro" id="IPR027482">
    <property type="entry name" value="Sec1-like_dom2"/>
</dbReference>
<dbReference type="Gene3D" id="3.90.830.10">
    <property type="entry name" value="Syntaxin Binding Protein 1, Chain A, domain 2"/>
    <property type="match status" value="1"/>
</dbReference>